<dbReference type="InterPro" id="IPR010982">
    <property type="entry name" value="Lambda_DNA-bd_dom_sf"/>
</dbReference>
<gene>
    <name evidence="6" type="ORF">GCM10009838_49340</name>
</gene>
<dbReference type="PANTHER" id="PTHR30146">
    <property type="entry name" value="LACI-RELATED TRANSCRIPTIONAL REPRESSOR"/>
    <property type="match status" value="1"/>
</dbReference>
<evidence type="ECO:0000256" key="1">
    <source>
        <dbReference type="ARBA" id="ARBA00023015"/>
    </source>
</evidence>
<accession>A0ABN2S840</accession>
<dbReference type="InterPro" id="IPR001387">
    <property type="entry name" value="Cro/C1-type_HTH"/>
</dbReference>
<keyword evidence="7" id="KW-1185">Reference proteome</keyword>
<dbReference type="Pfam" id="PF00356">
    <property type="entry name" value="LacI"/>
    <property type="match status" value="1"/>
</dbReference>
<feature type="domain" description="HTH cro/C1-type" evidence="5">
    <location>
        <begin position="13"/>
        <end position="42"/>
    </location>
</feature>
<sequence length="332" mass="35240">MNVSPEPRAKRATIEDVAKLAGVSRQTVSRAVNDKAEIDAETKRRVLEAARTLNYRPSRFARGLIRQDTTTLGLIISDIGNPFFPELASGVLRAAQARDWQVVLYDTGEDPEREVRALTALADQADVGAGFLHSPAVLAHAVRLGVPFAVLDPGWDTGSAPGVGIDVPGGVRLAVEHLAAAGHRRLGMVDGADDPRDKRRVSFLAIAKELGLDVDEDAVERAPRTVEGGADAVRALLARRPGITGVFTYNDVLAVGAVRGLKAAGLRVPQDCAVVGFDGLPLGELVEPPITSVYVDIRRMGELAVAAAAELLAGRTPEPVMMHPELRVRGSA</sequence>
<dbReference type="SMART" id="SM00354">
    <property type="entry name" value="HTH_LACI"/>
    <property type="match status" value="1"/>
</dbReference>
<dbReference type="PROSITE" id="PS00356">
    <property type="entry name" value="HTH_LACI_1"/>
    <property type="match status" value="1"/>
</dbReference>
<dbReference type="GO" id="GO:0003677">
    <property type="term" value="F:DNA binding"/>
    <property type="evidence" value="ECO:0007669"/>
    <property type="project" value="UniProtKB-KW"/>
</dbReference>
<dbReference type="SUPFAM" id="SSF47413">
    <property type="entry name" value="lambda repressor-like DNA-binding domains"/>
    <property type="match status" value="1"/>
</dbReference>
<dbReference type="InterPro" id="IPR028082">
    <property type="entry name" value="Peripla_BP_I"/>
</dbReference>
<reference evidence="6 7" key="1">
    <citation type="journal article" date="2019" name="Int. J. Syst. Evol. Microbiol.">
        <title>The Global Catalogue of Microorganisms (GCM) 10K type strain sequencing project: providing services to taxonomists for standard genome sequencing and annotation.</title>
        <authorList>
            <consortium name="The Broad Institute Genomics Platform"/>
            <consortium name="The Broad Institute Genome Sequencing Center for Infectious Disease"/>
            <person name="Wu L."/>
            <person name="Ma J."/>
        </authorList>
    </citation>
    <scope>NUCLEOTIDE SEQUENCE [LARGE SCALE GENOMIC DNA]</scope>
    <source>
        <strain evidence="6 7">JCM 16013</strain>
    </source>
</reference>
<dbReference type="RefSeq" id="WP_344659472.1">
    <property type="nucleotide sequence ID" value="NZ_BAAAQM010000029.1"/>
</dbReference>
<keyword evidence="2 6" id="KW-0238">DNA-binding</keyword>
<evidence type="ECO:0000259" key="4">
    <source>
        <dbReference type="PROSITE" id="PS50932"/>
    </source>
</evidence>
<dbReference type="CDD" id="cd06267">
    <property type="entry name" value="PBP1_LacI_sugar_binding-like"/>
    <property type="match status" value="1"/>
</dbReference>
<dbReference type="CDD" id="cd01392">
    <property type="entry name" value="HTH_LacI"/>
    <property type="match status" value="1"/>
</dbReference>
<dbReference type="PANTHER" id="PTHR30146:SF138">
    <property type="entry name" value="TRANSCRIPTIONAL REGULATORY PROTEIN"/>
    <property type="match status" value="1"/>
</dbReference>
<proteinExistence type="predicted"/>
<evidence type="ECO:0000313" key="6">
    <source>
        <dbReference type="EMBL" id="GAA1982056.1"/>
    </source>
</evidence>
<evidence type="ECO:0000313" key="7">
    <source>
        <dbReference type="Proteomes" id="UP001499854"/>
    </source>
</evidence>
<dbReference type="PRINTS" id="PR00036">
    <property type="entry name" value="HTHLACI"/>
</dbReference>
<dbReference type="Gene3D" id="1.10.260.40">
    <property type="entry name" value="lambda repressor-like DNA-binding domains"/>
    <property type="match status" value="1"/>
</dbReference>
<dbReference type="Gene3D" id="3.40.50.2300">
    <property type="match status" value="2"/>
</dbReference>
<evidence type="ECO:0000256" key="2">
    <source>
        <dbReference type="ARBA" id="ARBA00023125"/>
    </source>
</evidence>
<dbReference type="Proteomes" id="UP001499854">
    <property type="component" value="Unassembled WGS sequence"/>
</dbReference>
<protein>
    <submittedName>
        <fullName evidence="6">LacI family DNA-binding transcriptional regulator</fullName>
    </submittedName>
</protein>
<dbReference type="EMBL" id="BAAAQM010000029">
    <property type="protein sequence ID" value="GAA1982056.1"/>
    <property type="molecule type" value="Genomic_DNA"/>
</dbReference>
<dbReference type="PROSITE" id="PS50932">
    <property type="entry name" value="HTH_LACI_2"/>
    <property type="match status" value="1"/>
</dbReference>
<dbReference type="Pfam" id="PF13377">
    <property type="entry name" value="Peripla_BP_3"/>
    <property type="match status" value="1"/>
</dbReference>
<dbReference type="InterPro" id="IPR046335">
    <property type="entry name" value="LacI/GalR-like_sensor"/>
</dbReference>
<keyword evidence="3" id="KW-0804">Transcription</keyword>
<keyword evidence="1" id="KW-0805">Transcription regulation</keyword>
<name>A0ABN2S840_9ACTN</name>
<organism evidence="6 7">
    <name type="scientific">Catenulispora subtropica</name>
    <dbReference type="NCBI Taxonomy" id="450798"/>
    <lineage>
        <taxon>Bacteria</taxon>
        <taxon>Bacillati</taxon>
        <taxon>Actinomycetota</taxon>
        <taxon>Actinomycetes</taxon>
        <taxon>Catenulisporales</taxon>
        <taxon>Catenulisporaceae</taxon>
        <taxon>Catenulispora</taxon>
    </lineage>
</organism>
<dbReference type="SUPFAM" id="SSF53822">
    <property type="entry name" value="Periplasmic binding protein-like I"/>
    <property type="match status" value="1"/>
</dbReference>
<evidence type="ECO:0000256" key="3">
    <source>
        <dbReference type="ARBA" id="ARBA00023163"/>
    </source>
</evidence>
<feature type="domain" description="HTH lacI-type" evidence="4">
    <location>
        <begin position="12"/>
        <end position="66"/>
    </location>
</feature>
<dbReference type="PROSITE" id="PS50943">
    <property type="entry name" value="HTH_CROC1"/>
    <property type="match status" value="1"/>
</dbReference>
<evidence type="ECO:0000259" key="5">
    <source>
        <dbReference type="PROSITE" id="PS50943"/>
    </source>
</evidence>
<comment type="caution">
    <text evidence="6">The sequence shown here is derived from an EMBL/GenBank/DDBJ whole genome shotgun (WGS) entry which is preliminary data.</text>
</comment>
<dbReference type="InterPro" id="IPR000843">
    <property type="entry name" value="HTH_LacI"/>
</dbReference>